<reference evidence="2 3" key="1">
    <citation type="submission" date="2021-01" db="EMBL/GenBank/DDBJ databases">
        <title>Whole genome shotgun sequence of Actinoplanes couchii NBRC 106145.</title>
        <authorList>
            <person name="Komaki H."/>
            <person name="Tamura T."/>
        </authorList>
    </citation>
    <scope>NUCLEOTIDE SEQUENCE [LARGE SCALE GENOMIC DNA]</scope>
    <source>
        <strain evidence="2 3">NBRC 106145</strain>
    </source>
</reference>
<sequence length="154" mass="17035">MSTPRIVLFLAGRRVFPLWGLIHHRGRKTGRDLTVPIAVTVAPDGFVINLPFGAHTNWVRNVLAAGGCVLRWKGRDHRLTDPRVIDAAAARPFYSRTAWAFARRFFPADAWLRLRTVHHDAPIVVKNHSAEVAHTPATAISTSPPASGTPQPRD</sequence>
<dbReference type="InterPro" id="IPR012349">
    <property type="entry name" value="Split_barrel_FMN-bd"/>
</dbReference>
<dbReference type="Gene3D" id="2.30.110.10">
    <property type="entry name" value="Electron Transport, Fmn-binding Protein, Chain A"/>
    <property type="match status" value="1"/>
</dbReference>
<keyword evidence="3" id="KW-1185">Reference proteome</keyword>
<name>A0ABQ3XG75_9ACTN</name>
<dbReference type="EMBL" id="BOMG01000073">
    <property type="protein sequence ID" value="GID57506.1"/>
    <property type="molecule type" value="Genomic_DNA"/>
</dbReference>
<organism evidence="2 3">
    <name type="scientific">Actinoplanes couchii</name>
    <dbReference type="NCBI Taxonomy" id="403638"/>
    <lineage>
        <taxon>Bacteria</taxon>
        <taxon>Bacillati</taxon>
        <taxon>Actinomycetota</taxon>
        <taxon>Actinomycetes</taxon>
        <taxon>Micromonosporales</taxon>
        <taxon>Micromonosporaceae</taxon>
        <taxon>Actinoplanes</taxon>
    </lineage>
</organism>
<dbReference type="RefSeq" id="WP_203800380.1">
    <property type="nucleotide sequence ID" value="NZ_BAAAQE010000034.1"/>
</dbReference>
<gene>
    <name evidence="2" type="ORF">Aco03nite_059100</name>
</gene>
<comment type="caution">
    <text evidence="2">The sequence shown here is derived from an EMBL/GenBank/DDBJ whole genome shotgun (WGS) entry which is preliminary data.</text>
</comment>
<dbReference type="Proteomes" id="UP000612282">
    <property type="component" value="Unassembled WGS sequence"/>
</dbReference>
<evidence type="ECO:0000256" key="1">
    <source>
        <dbReference type="SAM" id="MobiDB-lite"/>
    </source>
</evidence>
<evidence type="ECO:0000313" key="2">
    <source>
        <dbReference type="EMBL" id="GID57506.1"/>
    </source>
</evidence>
<evidence type="ECO:0000313" key="3">
    <source>
        <dbReference type="Proteomes" id="UP000612282"/>
    </source>
</evidence>
<accession>A0ABQ3XG75</accession>
<protein>
    <recommendedName>
        <fullName evidence="4">Nitroreductase family deazaflavin-dependent oxidoreductase</fullName>
    </recommendedName>
</protein>
<feature type="region of interest" description="Disordered" evidence="1">
    <location>
        <begin position="134"/>
        <end position="154"/>
    </location>
</feature>
<proteinExistence type="predicted"/>
<feature type="compositionally biased region" description="Polar residues" evidence="1">
    <location>
        <begin position="138"/>
        <end position="154"/>
    </location>
</feature>
<evidence type="ECO:0008006" key="4">
    <source>
        <dbReference type="Google" id="ProtNLM"/>
    </source>
</evidence>